<dbReference type="EMBL" id="CAJNOC010010275">
    <property type="protein sequence ID" value="CAF1138358.1"/>
    <property type="molecule type" value="Genomic_DNA"/>
</dbReference>
<keyword evidence="1" id="KW-0175">Coiled coil</keyword>
<dbReference type="AlphaFoldDB" id="A0A814RTI3"/>
<dbReference type="Pfam" id="PF12762">
    <property type="entry name" value="DDE_Tnp_IS1595"/>
    <property type="match status" value="1"/>
</dbReference>
<dbReference type="InterPro" id="IPR053164">
    <property type="entry name" value="IS1016-like_transposase"/>
</dbReference>
<dbReference type="Proteomes" id="UP000663879">
    <property type="component" value="Unassembled WGS sequence"/>
</dbReference>
<name>A0A814RTI3_9BILA</name>
<feature type="domain" description="ISXO2-like transposase" evidence="2">
    <location>
        <begin position="125"/>
        <end position="275"/>
    </location>
</feature>
<evidence type="ECO:0000259" key="2">
    <source>
        <dbReference type="SMART" id="SM01126"/>
    </source>
</evidence>
<dbReference type="PANTHER" id="PTHR47163">
    <property type="entry name" value="DDE_TNP_IS1595 DOMAIN-CONTAINING PROTEIN"/>
    <property type="match status" value="1"/>
</dbReference>
<dbReference type="PANTHER" id="PTHR47163:SF2">
    <property type="entry name" value="SI:DKEY-17M8.2"/>
    <property type="match status" value="1"/>
</dbReference>
<reference evidence="3" key="1">
    <citation type="submission" date="2021-02" db="EMBL/GenBank/DDBJ databases">
        <authorList>
            <person name="Nowell W R."/>
        </authorList>
    </citation>
    <scope>NUCLEOTIDE SEQUENCE</scope>
    <source>
        <strain evidence="3">Ploen Becks lab</strain>
    </source>
</reference>
<dbReference type="SMART" id="SM01126">
    <property type="entry name" value="DDE_Tnp_IS1595"/>
    <property type="match status" value="1"/>
</dbReference>
<feature type="coiled-coil region" evidence="1">
    <location>
        <begin position="298"/>
        <end position="325"/>
    </location>
</feature>
<dbReference type="OrthoDB" id="6052740at2759"/>
<dbReference type="NCBIfam" id="NF033547">
    <property type="entry name" value="transpos_IS1595"/>
    <property type="match status" value="1"/>
</dbReference>
<comment type="caution">
    <text evidence="3">The sequence shown here is derived from an EMBL/GenBank/DDBJ whole genome shotgun (WGS) entry which is preliminary data.</text>
</comment>
<accession>A0A814RTI3</accession>
<protein>
    <recommendedName>
        <fullName evidence="2">ISXO2-like transposase domain-containing protein</fullName>
    </recommendedName>
</protein>
<evidence type="ECO:0000256" key="1">
    <source>
        <dbReference type="SAM" id="Coils"/>
    </source>
</evidence>
<proteinExistence type="predicted"/>
<dbReference type="InterPro" id="IPR024445">
    <property type="entry name" value="Tnp_ISXO2-like"/>
</dbReference>
<gene>
    <name evidence="3" type="ORF">OXX778_LOCUS22789</name>
</gene>
<evidence type="ECO:0000313" key="4">
    <source>
        <dbReference type="Proteomes" id="UP000663879"/>
    </source>
</evidence>
<feature type="non-terminal residue" evidence="3">
    <location>
        <position position="1"/>
    </location>
</feature>
<evidence type="ECO:0000313" key="3">
    <source>
        <dbReference type="EMBL" id="CAF1138358.1"/>
    </source>
</evidence>
<sequence length="365" mass="43776">MDFKEISLLEPLELINFLMSIGLLYRTCICTKCKIECKLRKRQTPEKYSWRCTKCSTFYSVKSGSFFEQFKLSIINVLEIVDYWAKDRKQADMHESLKISRPSIFKICHLLRQLCFLDLDKENFKVGGKNSIVEIDESVFNKVKYNKGKDMIHMTKNKQIWVFGIRERISKKVFFQAVNNRKENTLIPIIQKHILPDSIIYSDMWKSYDSIAYLPQNYKHFSVNHSKEFVDKRTGCNTNSIESVWLKCKSKIRQMQGVNRLYLQENLDEVMWRHNECGIVHKCQYKYSRRLVFNKILNLMQINNMKRLEERMEEVENEHKLHNRIKNIEKLFENDFKDLVSRSTQTEASSFDYKVKRKKENLEFE</sequence>
<organism evidence="3 4">
    <name type="scientific">Brachionus calyciflorus</name>
    <dbReference type="NCBI Taxonomy" id="104777"/>
    <lineage>
        <taxon>Eukaryota</taxon>
        <taxon>Metazoa</taxon>
        <taxon>Spiralia</taxon>
        <taxon>Gnathifera</taxon>
        <taxon>Rotifera</taxon>
        <taxon>Eurotatoria</taxon>
        <taxon>Monogononta</taxon>
        <taxon>Pseudotrocha</taxon>
        <taxon>Ploima</taxon>
        <taxon>Brachionidae</taxon>
        <taxon>Brachionus</taxon>
    </lineage>
</organism>
<keyword evidence="4" id="KW-1185">Reference proteome</keyword>